<dbReference type="Pfam" id="PF00139">
    <property type="entry name" value="Lectin_legB"/>
    <property type="match status" value="1"/>
</dbReference>
<sequence length="172" mass="18903">MVPRINLVWLLLLLLTTNCEEEGVSFNGFRGAGALFRRAFKNSKSKKLATSTKAARIGDLGIVRGENLFRCGFKHCPSLNGSAIITSEGLLRLTNPISHQIDRAFYPRSLHFRSSKTGNVFFFSTTFVFVFVPENIGIGGHGIAFVISPTKDFHGATGTQFLGLFNKSINCN</sequence>
<dbReference type="PANTHER" id="PTHR32401:SF50">
    <property type="entry name" value="OS07G0133000 PROTEIN"/>
    <property type="match status" value="1"/>
</dbReference>
<dbReference type="GO" id="GO:0030246">
    <property type="term" value="F:carbohydrate binding"/>
    <property type="evidence" value="ECO:0007669"/>
    <property type="project" value="UniProtKB-KW"/>
</dbReference>
<protein>
    <recommendedName>
        <fullName evidence="4">Legume lectin domain-containing protein</fullName>
    </recommendedName>
</protein>
<dbReference type="InterPro" id="IPR050258">
    <property type="entry name" value="Leguminous_Lectin"/>
</dbReference>
<comment type="similarity">
    <text evidence="1">Belongs to the leguminous lectin family.</text>
</comment>
<dbReference type="EMBL" id="NMUH01000185">
    <property type="protein sequence ID" value="MQL73952.1"/>
    <property type="molecule type" value="Genomic_DNA"/>
</dbReference>
<keyword evidence="6" id="KW-1185">Reference proteome</keyword>
<accession>A0A843TND1</accession>
<dbReference type="InterPro" id="IPR013320">
    <property type="entry name" value="ConA-like_dom_sf"/>
</dbReference>
<feature type="signal peptide" evidence="3">
    <location>
        <begin position="1"/>
        <end position="19"/>
    </location>
</feature>
<name>A0A843TND1_COLES</name>
<dbReference type="InterPro" id="IPR001220">
    <property type="entry name" value="Legume_lectin_dom"/>
</dbReference>
<evidence type="ECO:0000256" key="3">
    <source>
        <dbReference type="SAM" id="SignalP"/>
    </source>
</evidence>
<evidence type="ECO:0000256" key="2">
    <source>
        <dbReference type="ARBA" id="ARBA00022734"/>
    </source>
</evidence>
<keyword evidence="3" id="KW-0732">Signal</keyword>
<dbReference type="Proteomes" id="UP000652761">
    <property type="component" value="Unassembled WGS sequence"/>
</dbReference>
<evidence type="ECO:0000259" key="4">
    <source>
        <dbReference type="Pfam" id="PF00139"/>
    </source>
</evidence>
<reference evidence="5" key="1">
    <citation type="submission" date="2017-07" db="EMBL/GenBank/DDBJ databases">
        <title>Taro Niue Genome Assembly and Annotation.</title>
        <authorList>
            <person name="Atibalentja N."/>
            <person name="Keating K."/>
            <person name="Fields C.J."/>
        </authorList>
    </citation>
    <scope>NUCLEOTIDE SEQUENCE</scope>
    <source>
        <strain evidence="5">Niue_2</strain>
        <tissue evidence="5">Leaf</tissue>
    </source>
</reference>
<feature type="chain" id="PRO_5032725298" description="Legume lectin domain-containing protein" evidence="3">
    <location>
        <begin position="20"/>
        <end position="172"/>
    </location>
</feature>
<dbReference type="PANTHER" id="PTHR32401">
    <property type="entry name" value="CONCANAVALIN A-LIKE LECTIN FAMILY PROTEIN"/>
    <property type="match status" value="1"/>
</dbReference>
<keyword evidence="2" id="KW-0430">Lectin</keyword>
<organism evidence="5 6">
    <name type="scientific">Colocasia esculenta</name>
    <name type="common">Wild taro</name>
    <name type="synonym">Arum esculentum</name>
    <dbReference type="NCBI Taxonomy" id="4460"/>
    <lineage>
        <taxon>Eukaryota</taxon>
        <taxon>Viridiplantae</taxon>
        <taxon>Streptophyta</taxon>
        <taxon>Embryophyta</taxon>
        <taxon>Tracheophyta</taxon>
        <taxon>Spermatophyta</taxon>
        <taxon>Magnoliopsida</taxon>
        <taxon>Liliopsida</taxon>
        <taxon>Araceae</taxon>
        <taxon>Aroideae</taxon>
        <taxon>Colocasieae</taxon>
        <taxon>Colocasia</taxon>
    </lineage>
</organism>
<comment type="caution">
    <text evidence="5">The sequence shown here is derived from an EMBL/GenBank/DDBJ whole genome shotgun (WGS) entry which is preliminary data.</text>
</comment>
<proteinExistence type="inferred from homology"/>
<gene>
    <name evidence="5" type="ORF">Taro_006315</name>
</gene>
<dbReference type="AlphaFoldDB" id="A0A843TND1"/>
<evidence type="ECO:0000256" key="1">
    <source>
        <dbReference type="ARBA" id="ARBA00007606"/>
    </source>
</evidence>
<evidence type="ECO:0000313" key="5">
    <source>
        <dbReference type="EMBL" id="MQL73952.1"/>
    </source>
</evidence>
<evidence type="ECO:0000313" key="6">
    <source>
        <dbReference type="Proteomes" id="UP000652761"/>
    </source>
</evidence>
<dbReference type="SUPFAM" id="SSF49899">
    <property type="entry name" value="Concanavalin A-like lectins/glucanases"/>
    <property type="match status" value="1"/>
</dbReference>
<dbReference type="Gene3D" id="2.60.120.200">
    <property type="match status" value="1"/>
</dbReference>
<feature type="domain" description="Legume lectin" evidence="4">
    <location>
        <begin position="79"/>
        <end position="170"/>
    </location>
</feature>
<dbReference type="OrthoDB" id="543442at2759"/>